<dbReference type="InterPro" id="IPR000551">
    <property type="entry name" value="MerR-type_HTH_dom"/>
</dbReference>
<dbReference type="Gene3D" id="1.10.1660.10">
    <property type="match status" value="1"/>
</dbReference>
<dbReference type="SUPFAM" id="SSF46955">
    <property type="entry name" value="Putative DNA-binding domain"/>
    <property type="match status" value="1"/>
</dbReference>
<dbReference type="Proteomes" id="UP000215144">
    <property type="component" value="Chromosome 1"/>
</dbReference>
<evidence type="ECO:0000313" key="3">
    <source>
        <dbReference type="Proteomes" id="UP000215144"/>
    </source>
</evidence>
<dbReference type="PROSITE" id="PS50937">
    <property type="entry name" value="HTH_MERR_2"/>
    <property type="match status" value="1"/>
</dbReference>
<gene>
    <name evidence="2" type="ORF">SAMEA4504048_00289</name>
</gene>
<organism evidence="2 3">
    <name type="scientific">Streptococcus acidominimus</name>
    <dbReference type="NCBI Taxonomy" id="1326"/>
    <lineage>
        <taxon>Bacteria</taxon>
        <taxon>Bacillati</taxon>
        <taxon>Bacillota</taxon>
        <taxon>Bacilli</taxon>
        <taxon>Lactobacillales</taxon>
        <taxon>Streptococcaceae</taxon>
        <taxon>Streptococcus</taxon>
    </lineage>
</organism>
<dbReference type="EMBL" id="LT906454">
    <property type="protein sequence ID" value="SNV33913.1"/>
    <property type="molecule type" value="Genomic_DNA"/>
</dbReference>
<evidence type="ECO:0000313" key="2">
    <source>
        <dbReference type="EMBL" id="SNV33913.1"/>
    </source>
</evidence>
<accession>A0A239WJ34</accession>
<proteinExistence type="predicted"/>
<dbReference type="AlphaFoldDB" id="A0A239WJ34"/>
<dbReference type="PRINTS" id="PR00040">
    <property type="entry name" value="HTHMERR"/>
</dbReference>
<sequence>MSVTYTTGEIAKLAGVSVRTVHYYDQRGILPLAI</sequence>
<dbReference type="GO" id="GO:0003677">
    <property type="term" value="F:DNA binding"/>
    <property type="evidence" value="ECO:0007669"/>
    <property type="project" value="InterPro"/>
</dbReference>
<protein>
    <submittedName>
        <fullName evidence="2">MerR family transcriptional regulator</fullName>
    </submittedName>
</protein>
<reference evidence="2 3" key="1">
    <citation type="submission" date="2017-06" db="EMBL/GenBank/DDBJ databases">
        <authorList>
            <consortium name="Pathogen Informatics"/>
        </authorList>
    </citation>
    <scope>NUCLEOTIDE SEQUENCE [LARGE SCALE GENOMIC DNA]</scope>
    <source>
        <strain evidence="2 3">NCTC11291</strain>
    </source>
</reference>
<dbReference type="Pfam" id="PF00376">
    <property type="entry name" value="MerR"/>
    <property type="match status" value="1"/>
</dbReference>
<dbReference type="GO" id="GO:0006355">
    <property type="term" value="P:regulation of DNA-templated transcription"/>
    <property type="evidence" value="ECO:0007669"/>
    <property type="project" value="InterPro"/>
</dbReference>
<name>A0A239WJ34_STRAI</name>
<dbReference type="KEGG" id="saco:SAME_00289"/>
<feature type="domain" description="HTH merR-type" evidence="1">
    <location>
        <begin position="4"/>
        <end position="34"/>
    </location>
</feature>
<dbReference type="InterPro" id="IPR009061">
    <property type="entry name" value="DNA-bd_dom_put_sf"/>
</dbReference>
<evidence type="ECO:0000259" key="1">
    <source>
        <dbReference type="PROSITE" id="PS50937"/>
    </source>
</evidence>
<dbReference type="PROSITE" id="PS00552">
    <property type="entry name" value="HTH_MERR_1"/>
    <property type="match status" value="1"/>
</dbReference>